<protein>
    <submittedName>
        <fullName evidence="6">Glutathione S-transferase family protein</fullName>
    </submittedName>
</protein>
<organism evidence="6 7">
    <name type="scientific">Marinicauda pacifica</name>
    <dbReference type="NCBI Taxonomy" id="1133559"/>
    <lineage>
        <taxon>Bacteria</taxon>
        <taxon>Pseudomonadati</taxon>
        <taxon>Pseudomonadota</taxon>
        <taxon>Alphaproteobacteria</taxon>
        <taxon>Maricaulales</taxon>
        <taxon>Maricaulaceae</taxon>
        <taxon>Marinicauda</taxon>
    </lineage>
</organism>
<dbReference type="CDD" id="cd03190">
    <property type="entry name" value="GST_C_Omega_like"/>
    <property type="match status" value="1"/>
</dbReference>
<gene>
    <name evidence="6" type="ORF">E5162_13540</name>
</gene>
<dbReference type="InterPro" id="IPR010987">
    <property type="entry name" value="Glutathione-S-Trfase_C-like"/>
</dbReference>
<dbReference type="PANTHER" id="PTHR32419">
    <property type="entry name" value="GLUTATHIONYL-HYDROQUINONE REDUCTASE"/>
    <property type="match status" value="1"/>
</dbReference>
<feature type="domain" description="GST C-terminal" evidence="5">
    <location>
        <begin position="171"/>
        <end position="299"/>
    </location>
</feature>
<sequence length="342" mass="38868">MGLLIDGEWHDKWYDTESTGGKFKRSQSKFRNWVTADGEPGPSGEGGFKAEPGRYHLYVSLACPWAHRTLIFRRLKGLEDMISLSVVHWLMKDQGWTFKDGPGVIPDPIHDADYLREVYLAAEPEMTGRVTVPVLWDKKRETIVSNESAEIIRMFNSAFDEVGAAKGDYYPESLRAEIDQVNSRVYDDINNGVYKAGFATGQDAYEEAVTTLFDALDWLEDRLSDGRPYLMGEALTEADWRLYTTLVRFDPVYHGHFKCNLKRLTEYENLAAYGRRLHGHDDIGELFNLEHAKRHYYESHDMVNPTGVVPLGPRNHIADGQESSGPHVREAGPRKMRPGSAI</sequence>
<feature type="binding site" evidence="2">
    <location>
        <begin position="147"/>
        <end position="148"/>
    </location>
    <ligand>
        <name>glutathione</name>
        <dbReference type="ChEBI" id="CHEBI:57925"/>
    </ligand>
</feature>
<evidence type="ECO:0000259" key="5">
    <source>
        <dbReference type="PROSITE" id="PS50405"/>
    </source>
</evidence>
<dbReference type="FunFam" id="3.40.30.10:FF:000058">
    <property type="entry name" value="Glutathione S-transferase, omega"/>
    <property type="match status" value="1"/>
</dbReference>
<dbReference type="EMBL" id="SRXV01000004">
    <property type="protein sequence ID" value="TGY91890.1"/>
    <property type="molecule type" value="Genomic_DNA"/>
</dbReference>
<feature type="site" description="Lowers pKa of active site Cys" evidence="3">
    <location>
        <position position="253"/>
    </location>
</feature>
<dbReference type="SFLD" id="SFLDG01206">
    <property type="entry name" value="Xi.1"/>
    <property type="match status" value="1"/>
</dbReference>
<dbReference type="SFLD" id="SFLDG01148">
    <property type="entry name" value="Xi_(cytGST)"/>
    <property type="match status" value="1"/>
</dbReference>
<dbReference type="PIRSF" id="PIRSF015753">
    <property type="entry name" value="GST"/>
    <property type="match status" value="1"/>
</dbReference>
<evidence type="ECO:0000313" key="6">
    <source>
        <dbReference type="EMBL" id="TGY91890.1"/>
    </source>
</evidence>
<dbReference type="InterPro" id="IPR040079">
    <property type="entry name" value="Glutathione_S-Trfase"/>
</dbReference>
<feature type="active site" description="Nucleophile" evidence="1">
    <location>
        <position position="63"/>
    </location>
</feature>
<dbReference type="GO" id="GO:0005737">
    <property type="term" value="C:cytoplasm"/>
    <property type="evidence" value="ECO:0007669"/>
    <property type="project" value="TreeGrafter"/>
</dbReference>
<dbReference type="InterPro" id="IPR004045">
    <property type="entry name" value="Glutathione_S-Trfase_N"/>
</dbReference>
<comment type="caution">
    <text evidence="6">The sequence shown here is derived from an EMBL/GenBank/DDBJ whole genome shotgun (WGS) entry which is preliminary data.</text>
</comment>
<dbReference type="RefSeq" id="WP_135945812.1">
    <property type="nucleotide sequence ID" value="NZ_BMEI01000004.1"/>
</dbReference>
<proteinExistence type="predicted"/>
<reference evidence="6 7" key="1">
    <citation type="journal article" date="2013" name="Int. J. Syst. Evol. Microbiol.">
        <title>Marinicauda pacifica gen. nov., sp. nov., a prosthecate alphaproteobacterium of the family Hyphomonadaceae isolated from deep seawater.</title>
        <authorList>
            <person name="Zhang X.Y."/>
            <person name="Li G.W."/>
            <person name="Wang C.S."/>
            <person name="Zhang Y.J."/>
            <person name="Xu X.W."/>
            <person name="Li H."/>
            <person name="Liu A."/>
            <person name="Liu C."/>
            <person name="Xie B.B."/>
            <person name="Qin Q.L."/>
            <person name="Xu Z."/>
            <person name="Chen X.L."/>
            <person name="Zhou B.C."/>
            <person name="Zhang Y.Z."/>
        </authorList>
    </citation>
    <scope>NUCLEOTIDE SEQUENCE [LARGE SCALE GENOMIC DNA]</scope>
    <source>
        <strain evidence="6 7">P-1 km-3</strain>
    </source>
</reference>
<keyword evidence="7" id="KW-1185">Reference proteome</keyword>
<keyword evidence="6" id="KW-0808">Transferase</keyword>
<feature type="site" description="Lowers pKa of active site Cys" evidence="3">
    <location>
        <position position="296"/>
    </location>
</feature>
<evidence type="ECO:0000256" key="2">
    <source>
        <dbReference type="PIRSR" id="PIRSR015753-2"/>
    </source>
</evidence>
<evidence type="ECO:0000256" key="4">
    <source>
        <dbReference type="SAM" id="MobiDB-lite"/>
    </source>
</evidence>
<dbReference type="Gene3D" id="1.20.1050.10">
    <property type="match status" value="1"/>
</dbReference>
<dbReference type="SFLD" id="SFLDS00019">
    <property type="entry name" value="Glutathione_Transferase_(cytos"/>
    <property type="match status" value="1"/>
</dbReference>
<dbReference type="Pfam" id="PF13409">
    <property type="entry name" value="GST_N_2"/>
    <property type="match status" value="1"/>
</dbReference>
<evidence type="ECO:0000256" key="1">
    <source>
        <dbReference type="PIRSR" id="PIRSR015753-1"/>
    </source>
</evidence>
<dbReference type="PROSITE" id="PS50405">
    <property type="entry name" value="GST_CTER"/>
    <property type="match status" value="1"/>
</dbReference>
<dbReference type="AlphaFoldDB" id="A0A4S2H7V0"/>
<dbReference type="Proteomes" id="UP000305451">
    <property type="component" value="Unassembled WGS sequence"/>
</dbReference>
<feature type="region of interest" description="Disordered" evidence="4">
    <location>
        <begin position="312"/>
        <end position="342"/>
    </location>
</feature>
<dbReference type="SUPFAM" id="SSF52833">
    <property type="entry name" value="Thioredoxin-like"/>
    <property type="match status" value="1"/>
</dbReference>
<dbReference type="SUPFAM" id="SSF47616">
    <property type="entry name" value="GST C-terminal domain-like"/>
    <property type="match status" value="1"/>
</dbReference>
<feature type="binding site" evidence="2">
    <location>
        <begin position="129"/>
        <end position="132"/>
    </location>
    <ligand>
        <name>glutathione</name>
        <dbReference type="ChEBI" id="CHEBI:57925"/>
    </ligand>
</feature>
<dbReference type="GO" id="GO:0004364">
    <property type="term" value="F:glutathione transferase activity"/>
    <property type="evidence" value="ECO:0007669"/>
    <property type="project" value="InterPro"/>
</dbReference>
<feature type="active site" description="Proton donor/acceptor" evidence="1">
    <location>
        <position position="194"/>
    </location>
</feature>
<dbReference type="Gene3D" id="3.40.30.10">
    <property type="entry name" value="Glutaredoxin"/>
    <property type="match status" value="1"/>
</dbReference>
<dbReference type="InterPro" id="IPR036282">
    <property type="entry name" value="Glutathione-S-Trfase_C_sf"/>
</dbReference>
<dbReference type="InterPro" id="IPR036249">
    <property type="entry name" value="Thioredoxin-like_sf"/>
</dbReference>
<dbReference type="PANTHER" id="PTHR32419:SF6">
    <property type="entry name" value="GLUTATHIONE S-TRANSFERASE OMEGA-LIKE 1-RELATED"/>
    <property type="match status" value="1"/>
</dbReference>
<accession>A0A4S2H7V0</accession>
<dbReference type="InterPro" id="IPR047047">
    <property type="entry name" value="GST_Omega-like_C"/>
</dbReference>
<dbReference type="Pfam" id="PF13410">
    <property type="entry name" value="GST_C_2"/>
    <property type="match status" value="1"/>
</dbReference>
<evidence type="ECO:0000256" key="3">
    <source>
        <dbReference type="PIRSR" id="PIRSR015753-3"/>
    </source>
</evidence>
<dbReference type="OrthoDB" id="9769158at2"/>
<dbReference type="InterPro" id="IPR016639">
    <property type="entry name" value="GST_Omega/GSH"/>
</dbReference>
<name>A0A4S2H7V0_9PROT</name>
<evidence type="ECO:0000313" key="7">
    <source>
        <dbReference type="Proteomes" id="UP000305451"/>
    </source>
</evidence>
<feature type="binding site" evidence="2">
    <location>
        <position position="96"/>
    </location>
    <ligand>
        <name>glutathione</name>
        <dbReference type="ChEBI" id="CHEBI:57925"/>
    </ligand>
</feature>